<dbReference type="SMART" id="SM00086">
    <property type="entry name" value="PAC"/>
    <property type="match status" value="1"/>
</dbReference>
<feature type="domain" description="EAL" evidence="10">
    <location>
        <begin position="831"/>
        <end position="1082"/>
    </location>
</feature>
<dbReference type="NCBIfam" id="TIGR00229">
    <property type="entry name" value="sensory_box"/>
    <property type="match status" value="1"/>
</dbReference>
<dbReference type="PROSITE" id="PS50046">
    <property type="entry name" value="PHYTOCHROME_2"/>
    <property type="match status" value="1"/>
</dbReference>
<dbReference type="InterPro" id="IPR016132">
    <property type="entry name" value="Phyto_chromo_attachment"/>
</dbReference>
<proteinExistence type="predicted"/>
<evidence type="ECO:0000256" key="6">
    <source>
        <dbReference type="ARBA" id="ARBA00023170"/>
    </source>
</evidence>
<dbReference type="Pfam" id="PF00563">
    <property type="entry name" value="EAL"/>
    <property type="match status" value="1"/>
</dbReference>
<dbReference type="Gene3D" id="3.20.20.450">
    <property type="entry name" value="EAL domain"/>
    <property type="match status" value="1"/>
</dbReference>
<dbReference type="Proteomes" id="UP000078090">
    <property type="component" value="Unassembled WGS sequence"/>
</dbReference>
<dbReference type="CDD" id="cd01949">
    <property type="entry name" value="GGDEF"/>
    <property type="match status" value="1"/>
</dbReference>
<feature type="domain" description="GGDEF" evidence="11">
    <location>
        <begin position="684"/>
        <end position="822"/>
    </location>
</feature>
<dbReference type="EC" id="3.1.4.52" evidence="1"/>
<protein>
    <recommendedName>
        <fullName evidence="1">cyclic-guanylate-specific phosphodiesterase</fullName>
        <ecNumber evidence="1">3.1.4.52</ecNumber>
    </recommendedName>
</protein>
<dbReference type="InterPro" id="IPR003018">
    <property type="entry name" value="GAF"/>
</dbReference>
<evidence type="ECO:0000313" key="12">
    <source>
        <dbReference type="EMBL" id="OAI01161.1"/>
    </source>
</evidence>
<feature type="domain" description="PAS" evidence="8">
    <location>
        <begin position="527"/>
        <end position="579"/>
    </location>
</feature>
<dbReference type="InterPro" id="IPR000160">
    <property type="entry name" value="GGDEF_dom"/>
</dbReference>
<dbReference type="GO" id="GO:0006355">
    <property type="term" value="P:regulation of DNA-templated transcription"/>
    <property type="evidence" value="ECO:0007669"/>
    <property type="project" value="InterPro"/>
</dbReference>
<accession>A0A177M697</accession>
<dbReference type="CDD" id="cd00130">
    <property type="entry name" value="PAS"/>
    <property type="match status" value="1"/>
</dbReference>
<feature type="domain" description="Phytochrome chromophore attachment site" evidence="7">
    <location>
        <begin position="153"/>
        <end position="315"/>
    </location>
</feature>
<dbReference type="PROSITE" id="PS50887">
    <property type="entry name" value="GGDEF"/>
    <property type="match status" value="1"/>
</dbReference>
<evidence type="ECO:0000313" key="13">
    <source>
        <dbReference type="Proteomes" id="UP000078090"/>
    </source>
</evidence>
<comment type="caution">
    <text evidence="12">The sequence shown here is derived from an EMBL/GenBank/DDBJ whole genome shotgun (WGS) entry which is preliminary data.</text>
</comment>
<dbReference type="GO" id="GO:0071111">
    <property type="term" value="F:cyclic-guanylate-specific phosphodiesterase activity"/>
    <property type="evidence" value="ECO:0007669"/>
    <property type="project" value="UniProtKB-EC"/>
</dbReference>
<dbReference type="SMART" id="SM00267">
    <property type="entry name" value="GGDEF"/>
    <property type="match status" value="1"/>
</dbReference>
<dbReference type="Pfam" id="PF00990">
    <property type="entry name" value="GGDEF"/>
    <property type="match status" value="1"/>
</dbReference>
<dbReference type="InterPro" id="IPR043150">
    <property type="entry name" value="Phytochrome_PHY_sf"/>
</dbReference>
<dbReference type="PRINTS" id="PR01033">
    <property type="entry name" value="PHYTOCHROME"/>
</dbReference>
<evidence type="ECO:0000256" key="3">
    <source>
        <dbReference type="ARBA" id="ARBA00022606"/>
    </source>
</evidence>
<dbReference type="SMART" id="SM00091">
    <property type="entry name" value="PAS"/>
    <property type="match status" value="1"/>
</dbReference>
<keyword evidence="2" id="KW-0600">Photoreceptor protein</keyword>
<dbReference type="InterPro" id="IPR035965">
    <property type="entry name" value="PAS-like_dom_sf"/>
</dbReference>
<dbReference type="PROSITE" id="PS50883">
    <property type="entry name" value="EAL"/>
    <property type="match status" value="1"/>
</dbReference>
<dbReference type="InterPro" id="IPR052155">
    <property type="entry name" value="Biofilm_reg_signaling"/>
</dbReference>
<dbReference type="InterPro" id="IPR001610">
    <property type="entry name" value="PAC"/>
</dbReference>
<dbReference type="Gene3D" id="3.30.450.40">
    <property type="match status" value="1"/>
</dbReference>
<dbReference type="Gene3D" id="3.30.70.270">
    <property type="match status" value="1"/>
</dbReference>
<dbReference type="RefSeq" id="WP_064009699.1">
    <property type="nucleotide sequence ID" value="NZ_LUUG01000093.1"/>
</dbReference>
<dbReference type="InterPro" id="IPR029016">
    <property type="entry name" value="GAF-like_dom_sf"/>
</dbReference>
<dbReference type="Gene3D" id="3.30.450.270">
    <property type="match status" value="1"/>
</dbReference>
<dbReference type="AlphaFoldDB" id="A0A177M697"/>
<dbReference type="Gene3D" id="3.30.450.20">
    <property type="entry name" value="PAS domain"/>
    <property type="match status" value="2"/>
</dbReference>
<dbReference type="GO" id="GO:0009881">
    <property type="term" value="F:photoreceptor activity"/>
    <property type="evidence" value="ECO:0007669"/>
    <property type="project" value="UniProtKB-KW"/>
</dbReference>
<dbReference type="Pfam" id="PF08446">
    <property type="entry name" value="PAS_2"/>
    <property type="match status" value="1"/>
</dbReference>
<dbReference type="NCBIfam" id="TIGR00254">
    <property type="entry name" value="GGDEF"/>
    <property type="match status" value="1"/>
</dbReference>
<dbReference type="InterPro" id="IPR001294">
    <property type="entry name" value="Phytochrome"/>
</dbReference>
<evidence type="ECO:0000256" key="2">
    <source>
        <dbReference type="ARBA" id="ARBA00022543"/>
    </source>
</evidence>
<evidence type="ECO:0000259" key="9">
    <source>
        <dbReference type="PROSITE" id="PS50113"/>
    </source>
</evidence>
<dbReference type="InterPro" id="IPR035919">
    <property type="entry name" value="EAL_sf"/>
</dbReference>
<dbReference type="Pfam" id="PF01590">
    <property type="entry name" value="GAF"/>
    <property type="match status" value="1"/>
</dbReference>
<dbReference type="OrthoDB" id="9804951at2"/>
<name>A0A177M697_METMH</name>
<evidence type="ECO:0000256" key="4">
    <source>
        <dbReference type="ARBA" id="ARBA00022636"/>
    </source>
</evidence>
<dbReference type="Pfam" id="PF13426">
    <property type="entry name" value="PAS_9"/>
    <property type="match status" value="1"/>
</dbReference>
<evidence type="ECO:0000256" key="5">
    <source>
        <dbReference type="ARBA" id="ARBA00022991"/>
    </source>
</evidence>
<organism evidence="12 13">
    <name type="scientific">Methylomonas methanica</name>
    <dbReference type="NCBI Taxonomy" id="421"/>
    <lineage>
        <taxon>Bacteria</taxon>
        <taxon>Pseudomonadati</taxon>
        <taxon>Pseudomonadota</taxon>
        <taxon>Gammaproteobacteria</taxon>
        <taxon>Methylococcales</taxon>
        <taxon>Methylococcaceae</taxon>
        <taxon>Methylomonas</taxon>
    </lineage>
</organism>
<dbReference type="InterPro" id="IPR000014">
    <property type="entry name" value="PAS"/>
</dbReference>
<dbReference type="Pfam" id="PF00360">
    <property type="entry name" value="PHY"/>
    <property type="match status" value="1"/>
</dbReference>
<dbReference type="EMBL" id="LUUG01000093">
    <property type="protein sequence ID" value="OAI01161.1"/>
    <property type="molecule type" value="Genomic_DNA"/>
</dbReference>
<dbReference type="InterPro" id="IPR001633">
    <property type="entry name" value="EAL_dom"/>
</dbReference>
<evidence type="ECO:0000259" key="7">
    <source>
        <dbReference type="PROSITE" id="PS50046"/>
    </source>
</evidence>
<keyword evidence="4" id="KW-0973">c-di-GMP</keyword>
<dbReference type="SMART" id="SM00065">
    <property type="entry name" value="GAF"/>
    <property type="match status" value="1"/>
</dbReference>
<dbReference type="InterPro" id="IPR029787">
    <property type="entry name" value="Nucleotide_cyclase"/>
</dbReference>
<dbReference type="InterPro" id="IPR000700">
    <property type="entry name" value="PAS-assoc_C"/>
</dbReference>
<dbReference type="SUPFAM" id="SSF55781">
    <property type="entry name" value="GAF domain-like"/>
    <property type="match status" value="2"/>
</dbReference>
<keyword evidence="5" id="KW-0157">Chromophore</keyword>
<dbReference type="InterPro" id="IPR043128">
    <property type="entry name" value="Rev_trsase/Diguanyl_cyclase"/>
</dbReference>
<dbReference type="SUPFAM" id="SSF55785">
    <property type="entry name" value="PYP-like sensor domain (PAS domain)"/>
    <property type="match status" value="2"/>
</dbReference>
<dbReference type="SUPFAM" id="SSF141868">
    <property type="entry name" value="EAL domain-like"/>
    <property type="match status" value="1"/>
</dbReference>
<dbReference type="PROSITE" id="PS50113">
    <property type="entry name" value="PAC"/>
    <property type="match status" value="1"/>
</dbReference>
<dbReference type="InterPro" id="IPR013654">
    <property type="entry name" value="PAS_2"/>
</dbReference>
<feature type="domain" description="PAC" evidence="9">
    <location>
        <begin position="600"/>
        <end position="652"/>
    </location>
</feature>
<gene>
    <name evidence="12" type="ORF">A1332_03760</name>
</gene>
<evidence type="ECO:0000259" key="11">
    <source>
        <dbReference type="PROSITE" id="PS50887"/>
    </source>
</evidence>
<dbReference type="SUPFAM" id="SSF55073">
    <property type="entry name" value="Nucleotide cyclase"/>
    <property type="match status" value="1"/>
</dbReference>
<dbReference type="PANTHER" id="PTHR44757:SF2">
    <property type="entry name" value="BIOFILM ARCHITECTURE MAINTENANCE PROTEIN MBAA"/>
    <property type="match status" value="1"/>
</dbReference>
<sequence length="1082" mass="121160">MGEIDQQVLQQALEKCASEPIHQIGQIQPHGALLVLSAEHPYTVLQASANFSEFFTELTGNVCGKPLQALVGDKIAEQIQQMFQVAQSKNTAAGKLSIPQRHASLDLQAHVYLSDGLYVLELVPDHDADQEGRLSELLMQMQESLLQYDANSDFSHYFDDVAVLVRRMSGYDSVMIYRFDSNWNGQVISQNSVDHAPSYLGLHFPASDIPAQARRLYTCNLVRLVADIDAEPVAILPGVNPVTEKPLDMTYSALRCLSPIHIQYLRNIGVQGSMVVSLLQNGRLWGLIACHHFTAKRVSIAQREAVTFISRMVSSKLSSIEALEQYNCVASANHVIGELLNYIFIDHEQAVLKRLLPQLMSLLDATGIVAVVEGKRHVYGEVLKAVDLRALLLWLGKQASGQIFSSDHLSIDFAPAEKYQDVAAGILTTPLPGDMRNYIVWLRQEKPRTVKWAGRAEKGLVRDKSGNYQLTPRKSFEMWTELWHGRSEPWSNVQIDIARMLAMTLPEGLAQKCRLEQALRQQQLLDAELRIAATAFESQEGIVVLDENRLILRVNQAFTRITGYLSEEVVGKNPRVLELDLQGVAYYAEMWERVENLGVWEGEICSKRKDGTVFPIHLAISTVKDQEGCVKNYVATFVDITSIKAAAEEIERLAFYDPLTGLPNRRLLQDRLKRALIASARSGREGAILFIDLDNFKTLNDTLGHDMGDLLLQLVAQRLVACVREGDTVSRLGGDEFVVMLTDLSDEVLDAGAQTEIVANKILSALTQTYRLADHEYRNSPSIGAVLFTDHETDIESLLKQADIAMYQAKKAGRNTIRFFDPAMQASINARVKLEADLHGALANKQFQLHYQPQVSHSLDIIGAEVLIRFQHPERGLISPAEFIPLAEDIGLIVPIGRWVLETVCRQLKSWESSARTQYLQLAANVSARQFRQTDFVDVVRQIIRESDINPNRLKLELTESLVLDDIDETIRKMHALREIGVRFSMDDFGTGNSSLSNLRKLPIDQLKIDQSFVRDISVDPDDTVIVQTIIAMANNLGLDVIAEGVETEEQRCFLEKHGCHTFQGYFYSKPLPLDGFEALLS</sequence>
<reference evidence="12 13" key="1">
    <citation type="submission" date="2016-03" db="EMBL/GenBank/DDBJ databases">
        <authorList>
            <person name="Ploux O."/>
        </authorList>
    </citation>
    <scope>NUCLEOTIDE SEQUENCE [LARGE SCALE GENOMIC DNA]</scope>
    <source>
        <strain evidence="12 13">R-45363</strain>
    </source>
</reference>
<evidence type="ECO:0000259" key="10">
    <source>
        <dbReference type="PROSITE" id="PS50883"/>
    </source>
</evidence>
<dbReference type="GO" id="GO:0009584">
    <property type="term" value="P:detection of visible light"/>
    <property type="evidence" value="ECO:0007669"/>
    <property type="project" value="InterPro"/>
</dbReference>
<keyword evidence="6" id="KW-0675">Receptor</keyword>
<dbReference type="CDD" id="cd01948">
    <property type="entry name" value="EAL"/>
    <property type="match status" value="1"/>
</dbReference>
<evidence type="ECO:0000256" key="1">
    <source>
        <dbReference type="ARBA" id="ARBA00012282"/>
    </source>
</evidence>
<dbReference type="InterPro" id="IPR013515">
    <property type="entry name" value="Phytochrome_cen-reg"/>
</dbReference>
<evidence type="ECO:0000259" key="8">
    <source>
        <dbReference type="PROSITE" id="PS50112"/>
    </source>
</evidence>
<dbReference type="PANTHER" id="PTHR44757">
    <property type="entry name" value="DIGUANYLATE CYCLASE DGCP"/>
    <property type="match status" value="1"/>
</dbReference>
<dbReference type="SMART" id="SM00052">
    <property type="entry name" value="EAL"/>
    <property type="match status" value="1"/>
</dbReference>
<dbReference type="PROSITE" id="PS50112">
    <property type="entry name" value="PAS"/>
    <property type="match status" value="1"/>
</dbReference>
<dbReference type="FunFam" id="3.20.20.450:FF:000001">
    <property type="entry name" value="Cyclic di-GMP phosphodiesterase yahA"/>
    <property type="match status" value="1"/>
</dbReference>
<keyword evidence="3" id="KW-0716">Sensory transduction</keyword>